<feature type="signal peptide" evidence="2">
    <location>
        <begin position="1"/>
        <end position="20"/>
    </location>
</feature>
<feature type="compositionally biased region" description="Low complexity" evidence="1">
    <location>
        <begin position="24"/>
        <end position="36"/>
    </location>
</feature>
<dbReference type="EMBL" id="FNET01000019">
    <property type="protein sequence ID" value="SDM29699.1"/>
    <property type="molecule type" value="Genomic_DNA"/>
</dbReference>
<evidence type="ECO:0000313" key="4">
    <source>
        <dbReference type="Proteomes" id="UP000199682"/>
    </source>
</evidence>
<reference evidence="4" key="1">
    <citation type="submission" date="2016-10" db="EMBL/GenBank/DDBJ databases">
        <authorList>
            <person name="Varghese N."/>
            <person name="Submissions S."/>
        </authorList>
    </citation>
    <scope>NUCLEOTIDE SEQUENCE [LARGE SCALE GENOMIC DNA]</scope>
    <source>
        <strain evidence="4">DSM 44796</strain>
    </source>
</reference>
<dbReference type="RefSeq" id="WP_143027964.1">
    <property type="nucleotide sequence ID" value="NZ_FNET01000019.1"/>
</dbReference>
<keyword evidence="2" id="KW-0732">Signal</keyword>
<evidence type="ECO:0000256" key="2">
    <source>
        <dbReference type="SAM" id="SignalP"/>
    </source>
</evidence>
<name>A0A1G9S2H9_9PSEU</name>
<feature type="chain" id="PRO_5039300808" description="Lipoprotein with Yx(FWY)xxD motif" evidence="2">
    <location>
        <begin position="21"/>
        <end position="174"/>
    </location>
</feature>
<feature type="region of interest" description="Disordered" evidence="1">
    <location>
        <begin position="21"/>
        <end position="51"/>
    </location>
</feature>
<dbReference type="PANTHER" id="PTHR39335">
    <property type="entry name" value="BLL4220 PROTEIN"/>
    <property type="match status" value="1"/>
</dbReference>
<dbReference type="GO" id="GO:0043448">
    <property type="term" value="P:alkane catabolic process"/>
    <property type="evidence" value="ECO:0007669"/>
    <property type="project" value="TreeGrafter"/>
</dbReference>
<evidence type="ECO:0008006" key="5">
    <source>
        <dbReference type="Google" id="ProtNLM"/>
    </source>
</evidence>
<dbReference type="InterPro" id="IPR005297">
    <property type="entry name" value="Lipoprotein_repeat"/>
</dbReference>
<dbReference type="PROSITE" id="PS51257">
    <property type="entry name" value="PROKAR_LIPOPROTEIN"/>
    <property type="match status" value="1"/>
</dbReference>
<dbReference type="Proteomes" id="UP000199682">
    <property type="component" value="Unassembled WGS sequence"/>
</dbReference>
<dbReference type="AlphaFoldDB" id="A0A1G9S2H9"/>
<proteinExistence type="predicted"/>
<protein>
    <recommendedName>
        <fullName evidence="5">Lipoprotein with Yx(FWY)xxD motif</fullName>
    </recommendedName>
</protein>
<gene>
    <name evidence="3" type="ORF">SAMN04488074_119102</name>
</gene>
<dbReference type="PANTHER" id="PTHR39335:SF1">
    <property type="entry name" value="BLL4220 PROTEIN"/>
    <property type="match status" value="1"/>
</dbReference>
<accession>A0A1G9S2H9</accession>
<dbReference type="Pfam" id="PF03640">
    <property type="entry name" value="Lipoprotein_15"/>
    <property type="match status" value="2"/>
</dbReference>
<evidence type="ECO:0000313" key="3">
    <source>
        <dbReference type="EMBL" id="SDM29699.1"/>
    </source>
</evidence>
<organism evidence="3 4">
    <name type="scientific">Lentzea albidocapillata subsp. violacea</name>
    <dbReference type="NCBI Taxonomy" id="128104"/>
    <lineage>
        <taxon>Bacteria</taxon>
        <taxon>Bacillati</taxon>
        <taxon>Actinomycetota</taxon>
        <taxon>Actinomycetes</taxon>
        <taxon>Pseudonocardiales</taxon>
        <taxon>Pseudonocardiaceae</taxon>
        <taxon>Lentzea</taxon>
    </lineage>
</organism>
<sequence>MSKGHVVALALLLLTGACSAGGDSQSPESASEQASETPVGPTVGPTSSRVLPGDITTLQVVQGASIGDLVADREAYTLYRYEKDATSPPRSSCNDPECTLVWPPLLAPVGQFDLKGVDKALVGTMKRDDGTTQVTLAGRPLYRYVDDEQAGDAKGNGLDGQWFAVAPSGEKARG</sequence>
<evidence type="ECO:0000256" key="1">
    <source>
        <dbReference type="SAM" id="MobiDB-lite"/>
    </source>
</evidence>